<dbReference type="InterPro" id="IPR034741">
    <property type="entry name" value="Terpene_cyclase-like_1_C"/>
</dbReference>
<sequence length="603" mass="69191">MPGPSAVGAGSGFEHRLLLHLRTMMALQIFSLPNVCSKRIPAQVPRSASAKAAVSQGGGRSPQYQPTLWTYDYLQSLSTGVHRRAVEQQNGRVQMLEQEVRSAMKDENAELSTILALVDDIQRLGLIFLFEEDVKRALRRYHSLDGGHKNRDQKTLHGTALYFRILRQNGFEVSPDVFWIFMDEQGTFMESLGRDVEGLLSLYEASHLAFEDEDILHEAKAFAIEHLKRLNNIDVSKDLEYFQVNWGLALPLHQRMPLLEARRSIEAYRTRRDADRRLLELAVYNFNMVQSILQRDLQEMSRWWNDVSLANKLSFARDRLMECFFWTVGMAYEPQFSNLRRGLTKVTALVTTIDDVYDVYGSLDELELFTDAVHRWDVDAVSSLPGCMKLCFLALYNAVHEMAYDVLKQNGENIIPCLKKAWSDMLKAFLQEAKWKHNKVTPTFEEYMNNGWISVSGLVILIHAFFLSTPHIRKEELELIETYGHDLLKSPSIIFRLCNDLGTSSAELERGETANSILCYMQDTGVCENVAREHIKELIDTAWKKMNRYQVNNSLFGKSFVRLAFNLARIAHHTYQDGDAHGAPNDRSKYRIHSLLIDPISLE</sequence>
<comment type="cofactor">
    <cofactor evidence="1">
        <name>Mg(2+)</name>
        <dbReference type="ChEBI" id="CHEBI:18420"/>
    </cofactor>
</comment>
<dbReference type="PANTHER" id="PTHR31225">
    <property type="entry name" value="OS04G0344100 PROTEIN-RELATED"/>
    <property type="match status" value="1"/>
</dbReference>
<dbReference type="PANTHER" id="PTHR31225:SF252">
    <property type="entry name" value="TERPENE SYNTHASE 12-RELATED"/>
    <property type="match status" value="1"/>
</dbReference>
<reference evidence="6 7" key="1">
    <citation type="submission" date="2024-11" db="EMBL/GenBank/DDBJ databases">
        <title>Chromosome-level genome assembly of Eucalyptus globulus Labill. provides insights into its genome evolution.</title>
        <authorList>
            <person name="Li X."/>
        </authorList>
    </citation>
    <scope>NUCLEOTIDE SEQUENCE [LARGE SCALE GENOMIC DNA]</scope>
    <source>
        <strain evidence="6">CL2024</strain>
        <tissue evidence="6">Fresh tender leaves</tissue>
    </source>
</reference>
<dbReference type="InterPro" id="IPR008949">
    <property type="entry name" value="Isoprenoid_synthase_dom_sf"/>
</dbReference>
<dbReference type="CDD" id="cd00684">
    <property type="entry name" value="Terpene_cyclase_plant_C1"/>
    <property type="match status" value="1"/>
</dbReference>
<keyword evidence="2" id="KW-0479">Metal-binding</keyword>
<feature type="domain" description="Terpene synthase N-terminal" evidence="4">
    <location>
        <begin position="69"/>
        <end position="232"/>
    </location>
</feature>
<dbReference type="GO" id="GO:0046872">
    <property type="term" value="F:metal ion binding"/>
    <property type="evidence" value="ECO:0007669"/>
    <property type="project" value="UniProtKB-KW"/>
</dbReference>
<evidence type="ECO:0000313" key="6">
    <source>
        <dbReference type="EMBL" id="KAL3714800.1"/>
    </source>
</evidence>
<dbReference type="FunFam" id="1.10.600.10:FF:000007">
    <property type="entry name" value="Isoprene synthase, chloroplastic"/>
    <property type="match status" value="1"/>
</dbReference>
<dbReference type="InterPro" id="IPR001906">
    <property type="entry name" value="Terpene_synth_N"/>
</dbReference>
<dbReference type="SUPFAM" id="SSF48239">
    <property type="entry name" value="Terpenoid cyclases/Protein prenyltransferases"/>
    <property type="match status" value="1"/>
</dbReference>
<feature type="domain" description="Terpene synthase metal-binding" evidence="5">
    <location>
        <begin position="306"/>
        <end position="545"/>
    </location>
</feature>
<evidence type="ECO:0000256" key="3">
    <source>
        <dbReference type="ARBA" id="ARBA00022842"/>
    </source>
</evidence>
<name>A0ABD3III8_EUCGL</name>
<accession>A0ABD3III8</accession>
<dbReference type="InterPro" id="IPR050148">
    <property type="entry name" value="Terpene_synthase-like"/>
</dbReference>
<dbReference type="InterPro" id="IPR005630">
    <property type="entry name" value="Terpene_synthase_metal-bd"/>
</dbReference>
<dbReference type="AlphaFoldDB" id="A0ABD3III8"/>
<organism evidence="6 7">
    <name type="scientific">Eucalyptus globulus</name>
    <name type="common">Tasmanian blue gum</name>
    <dbReference type="NCBI Taxonomy" id="34317"/>
    <lineage>
        <taxon>Eukaryota</taxon>
        <taxon>Viridiplantae</taxon>
        <taxon>Streptophyta</taxon>
        <taxon>Embryophyta</taxon>
        <taxon>Tracheophyta</taxon>
        <taxon>Spermatophyta</taxon>
        <taxon>Magnoliopsida</taxon>
        <taxon>eudicotyledons</taxon>
        <taxon>Gunneridae</taxon>
        <taxon>Pentapetalae</taxon>
        <taxon>rosids</taxon>
        <taxon>malvids</taxon>
        <taxon>Myrtales</taxon>
        <taxon>Myrtaceae</taxon>
        <taxon>Myrtoideae</taxon>
        <taxon>Eucalypteae</taxon>
        <taxon>Eucalyptus</taxon>
    </lineage>
</organism>
<evidence type="ECO:0000313" key="7">
    <source>
        <dbReference type="Proteomes" id="UP001634007"/>
    </source>
</evidence>
<dbReference type="Pfam" id="PF01397">
    <property type="entry name" value="Terpene_synth"/>
    <property type="match status" value="1"/>
</dbReference>
<dbReference type="Gene3D" id="1.50.10.130">
    <property type="entry name" value="Terpene synthase, N-terminal domain"/>
    <property type="match status" value="1"/>
</dbReference>
<protein>
    <submittedName>
        <fullName evidence="6">Uncharacterized protein</fullName>
    </submittedName>
</protein>
<evidence type="ECO:0000256" key="2">
    <source>
        <dbReference type="ARBA" id="ARBA00022723"/>
    </source>
</evidence>
<dbReference type="Pfam" id="PF03936">
    <property type="entry name" value="Terpene_synth_C"/>
    <property type="match status" value="1"/>
</dbReference>
<dbReference type="SUPFAM" id="SSF48576">
    <property type="entry name" value="Terpenoid synthases"/>
    <property type="match status" value="1"/>
</dbReference>
<dbReference type="GO" id="GO:0003824">
    <property type="term" value="F:catalytic activity"/>
    <property type="evidence" value="ECO:0007669"/>
    <property type="project" value="UniProtKB-ARBA"/>
</dbReference>
<dbReference type="InterPro" id="IPR036965">
    <property type="entry name" value="Terpene_synth_N_sf"/>
</dbReference>
<evidence type="ECO:0000259" key="4">
    <source>
        <dbReference type="Pfam" id="PF01397"/>
    </source>
</evidence>
<dbReference type="Gene3D" id="1.10.600.10">
    <property type="entry name" value="Farnesyl Diphosphate Synthase"/>
    <property type="match status" value="1"/>
</dbReference>
<evidence type="ECO:0000259" key="5">
    <source>
        <dbReference type="Pfam" id="PF03936"/>
    </source>
</evidence>
<dbReference type="Proteomes" id="UP001634007">
    <property type="component" value="Unassembled WGS sequence"/>
</dbReference>
<evidence type="ECO:0000256" key="1">
    <source>
        <dbReference type="ARBA" id="ARBA00001946"/>
    </source>
</evidence>
<comment type="caution">
    <text evidence="6">The sequence shown here is derived from an EMBL/GenBank/DDBJ whole genome shotgun (WGS) entry which is preliminary data.</text>
</comment>
<keyword evidence="3" id="KW-0460">Magnesium</keyword>
<dbReference type="SFLD" id="SFLDS00005">
    <property type="entry name" value="Isoprenoid_Synthase_Type_I"/>
    <property type="match status" value="1"/>
</dbReference>
<keyword evidence="7" id="KW-1185">Reference proteome</keyword>
<dbReference type="InterPro" id="IPR008930">
    <property type="entry name" value="Terpenoid_cyclase/PrenylTrfase"/>
</dbReference>
<proteinExistence type="predicted"/>
<gene>
    <name evidence="6" type="ORF">ACJRO7_006666</name>
</gene>
<dbReference type="InterPro" id="IPR044814">
    <property type="entry name" value="Terpene_cyclase_plant_C1"/>
</dbReference>
<dbReference type="EMBL" id="JBJKBG010000011">
    <property type="protein sequence ID" value="KAL3714800.1"/>
    <property type="molecule type" value="Genomic_DNA"/>
</dbReference>
<dbReference type="SFLD" id="SFLDG01019">
    <property type="entry name" value="Terpene_Cyclase_Like_1_C_Termi"/>
    <property type="match status" value="1"/>
</dbReference>